<gene>
    <name evidence="2" type="ORF">MNOR_LOCUS33737</name>
</gene>
<accession>A0AAV2S6R1</accession>
<dbReference type="AlphaFoldDB" id="A0AAV2S6R1"/>
<protein>
    <submittedName>
        <fullName evidence="2">Uncharacterized protein</fullName>
    </submittedName>
</protein>
<feature type="signal peptide" evidence="1">
    <location>
        <begin position="1"/>
        <end position="21"/>
    </location>
</feature>
<name>A0AAV2S6R1_MEGNR</name>
<dbReference type="EMBL" id="CAXKWB010049539">
    <property type="protein sequence ID" value="CAL4168732.1"/>
    <property type="molecule type" value="Genomic_DNA"/>
</dbReference>
<evidence type="ECO:0000313" key="2">
    <source>
        <dbReference type="EMBL" id="CAL4168732.1"/>
    </source>
</evidence>
<evidence type="ECO:0000313" key="3">
    <source>
        <dbReference type="Proteomes" id="UP001497623"/>
    </source>
</evidence>
<keyword evidence="3" id="KW-1185">Reference proteome</keyword>
<dbReference type="Proteomes" id="UP001497623">
    <property type="component" value="Unassembled WGS sequence"/>
</dbReference>
<organism evidence="2 3">
    <name type="scientific">Meganyctiphanes norvegica</name>
    <name type="common">Northern krill</name>
    <name type="synonym">Thysanopoda norvegica</name>
    <dbReference type="NCBI Taxonomy" id="48144"/>
    <lineage>
        <taxon>Eukaryota</taxon>
        <taxon>Metazoa</taxon>
        <taxon>Ecdysozoa</taxon>
        <taxon>Arthropoda</taxon>
        <taxon>Crustacea</taxon>
        <taxon>Multicrustacea</taxon>
        <taxon>Malacostraca</taxon>
        <taxon>Eumalacostraca</taxon>
        <taxon>Eucarida</taxon>
        <taxon>Euphausiacea</taxon>
        <taxon>Euphausiidae</taxon>
        <taxon>Meganyctiphanes</taxon>
    </lineage>
</organism>
<sequence>MARIALTFLVAVAVVGVVTEAIPWPTRGFPLPTPSCQRWCPRPGQPGQYDCCEGQPSCPAAGGFTCEHHIIPGTCRAACRISEFERPSAGCGSCKCCV</sequence>
<feature type="chain" id="PRO_5043853299" evidence="1">
    <location>
        <begin position="22"/>
        <end position="98"/>
    </location>
</feature>
<proteinExistence type="predicted"/>
<keyword evidence="1" id="KW-0732">Signal</keyword>
<reference evidence="2 3" key="1">
    <citation type="submission" date="2024-05" db="EMBL/GenBank/DDBJ databases">
        <authorList>
            <person name="Wallberg A."/>
        </authorList>
    </citation>
    <scope>NUCLEOTIDE SEQUENCE [LARGE SCALE GENOMIC DNA]</scope>
</reference>
<evidence type="ECO:0000256" key="1">
    <source>
        <dbReference type="SAM" id="SignalP"/>
    </source>
</evidence>
<comment type="caution">
    <text evidence="2">The sequence shown here is derived from an EMBL/GenBank/DDBJ whole genome shotgun (WGS) entry which is preliminary data.</text>
</comment>